<dbReference type="Gene3D" id="3.40.190.10">
    <property type="entry name" value="Periplasmic binding protein-like II"/>
    <property type="match status" value="2"/>
</dbReference>
<dbReference type="SUPFAM" id="SSF46785">
    <property type="entry name" value="Winged helix' DNA-binding domain"/>
    <property type="match status" value="1"/>
</dbReference>
<evidence type="ECO:0000256" key="2">
    <source>
        <dbReference type="ARBA" id="ARBA00023015"/>
    </source>
</evidence>
<dbReference type="Pfam" id="PF03466">
    <property type="entry name" value="LysR_substrate"/>
    <property type="match status" value="1"/>
</dbReference>
<evidence type="ECO:0000259" key="5">
    <source>
        <dbReference type="PROSITE" id="PS50931"/>
    </source>
</evidence>
<proteinExistence type="inferred from homology"/>
<keyword evidence="2" id="KW-0805">Transcription regulation</keyword>
<reference evidence="6 7" key="1">
    <citation type="submission" date="2020-09" db="EMBL/GenBank/DDBJ databases">
        <title>Marinomonas sp. nov., isolated from the cysticercosis algae of Qingdao, China.</title>
        <authorList>
            <person name="Sun X."/>
        </authorList>
    </citation>
    <scope>NUCLEOTIDE SEQUENCE [LARGE SCALE GENOMIC DNA]</scope>
    <source>
        <strain evidence="6 7">SM2066</strain>
    </source>
</reference>
<dbReference type="PANTHER" id="PTHR30537">
    <property type="entry name" value="HTH-TYPE TRANSCRIPTIONAL REGULATOR"/>
    <property type="match status" value="1"/>
</dbReference>
<evidence type="ECO:0000313" key="6">
    <source>
        <dbReference type="EMBL" id="MBD5772517.1"/>
    </source>
</evidence>
<dbReference type="PROSITE" id="PS50931">
    <property type="entry name" value="HTH_LYSR"/>
    <property type="match status" value="1"/>
</dbReference>
<evidence type="ECO:0000256" key="1">
    <source>
        <dbReference type="ARBA" id="ARBA00009437"/>
    </source>
</evidence>
<dbReference type="PANTHER" id="PTHR30537:SF74">
    <property type="entry name" value="HTH-TYPE TRANSCRIPTIONAL REGULATOR TRPI"/>
    <property type="match status" value="1"/>
</dbReference>
<feature type="domain" description="HTH lysR-type" evidence="5">
    <location>
        <begin position="14"/>
        <end position="71"/>
    </location>
</feature>
<comment type="similarity">
    <text evidence="1">Belongs to the LysR transcriptional regulatory family.</text>
</comment>
<dbReference type="InterPro" id="IPR058163">
    <property type="entry name" value="LysR-type_TF_proteobact-type"/>
</dbReference>
<keyword evidence="7" id="KW-1185">Reference proteome</keyword>
<sequence>MPKSHEQEGYQRLPSQQSIRVFEAAARHSSFTRAGQELALTQSGVSKQIKGLETFLGVLLFNREAQHLMLTEEGKQFLRRCVQALDYLQQGVKEVKGDSGVLRLQAPPSFVVRWLIPKMELLRRAYPELELRIETTWTRTIHDRIQLQASELVIHACFDYEAPEITTELLRKEDLYVMVSPQYIAEHGCINNPLDLISKTLIHTKIDGHIHWEMWTKSLAIDHIDISRGYEFETLDMALAAAENGVGVVVCDLIYALNSLRSGRLIIPFKTRPVSGISYFLLSKGDHQLSKLQRHYCHWLKSQIAEGEQEMLLFLRNY</sequence>
<protein>
    <submittedName>
        <fullName evidence="6">LysR family transcriptional regulator</fullName>
    </submittedName>
</protein>
<accession>A0ABR8P508</accession>
<evidence type="ECO:0000313" key="7">
    <source>
        <dbReference type="Proteomes" id="UP000604161"/>
    </source>
</evidence>
<dbReference type="EMBL" id="JACYFC010000006">
    <property type="protein sequence ID" value="MBD5772517.1"/>
    <property type="molecule type" value="Genomic_DNA"/>
</dbReference>
<comment type="caution">
    <text evidence="6">The sequence shown here is derived from an EMBL/GenBank/DDBJ whole genome shotgun (WGS) entry which is preliminary data.</text>
</comment>
<dbReference type="InterPro" id="IPR000847">
    <property type="entry name" value="LysR_HTH_N"/>
</dbReference>
<dbReference type="Gene3D" id="1.10.10.10">
    <property type="entry name" value="Winged helix-like DNA-binding domain superfamily/Winged helix DNA-binding domain"/>
    <property type="match status" value="1"/>
</dbReference>
<keyword evidence="3" id="KW-0238">DNA-binding</keyword>
<dbReference type="PRINTS" id="PR00039">
    <property type="entry name" value="HTHLYSR"/>
</dbReference>
<dbReference type="InterPro" id="IPR005119">
    <property type="entry name" value="LysR_subst-bd"/>
</dbReference>
<dbReference type="Pfam" id="PF00126">
    <property type="entry name" value="HTH_1"/>
    <property type="match status" value="1"/>
</dbReference>
<dbReference type="SUPFAM" id="SSF53850">
    <property type="entry name" value="Periplasmic binding protein-like II"/>
    <property type="match status" value="1"/>
</dbReference>
<dbReference type="Proteomes" id="UP000604161">
    <property type="component" value="Unassembled WGS sequence"/>
</dbReference>
<evidence type="ECO:0000256" key="3">
    <source>
        <dbReference type="ARBA" id="ARBA00023125"/>
    </source>
</evidence>
<dbReference type="InterPro" id="IPR036390">
    <property type="entry name" value="WH_DNA-bd_sf"/>
</dbReference>
<gene>
    <name evidence="6" type="ORF">IF202_15875</name>
</gene>
<evidence type="ECO:0000256" key="4">
    <source>
        <dbReference type="ARBA" id="ARBA00023163"/>
    </source>
</evidence>
<dbReference type="InterPro" id="IPR036388">
    <property type="entry name" value="WH-like_DNA-bd_sf"/>
</dbReference>
<keyword evidence="4" id="KW-0804">Transcription</keyword>
<organism evidence="6 7">
    <name type="scientific">Marinomonas colpomeniae</name>
    <dbReference type="NCBI Taxonomy" id="2774408"/>
    <lineage>
        <taxon>Bacteria</taxon>
        <taxon>Pseudomonadati</taxon>
        <taxon>Pseudomonadota</taxon>
        <taxon>Gammaproteobacteria</taxon>
        <taxon>Oceanospirillales</taxon>
        <taxon>Oceanospirillaceae</taxon>
        <taxon>Marinomonas</taxon>
    </lineage>
</organism>
<name>A0ABR8P508_9GAMM</name>